<dbReference type="AlphaFoldDB" id="A0A2U9PVL5"/>
<dbReference type="GeneID" id="93459661"/>
<organism evidence="2 3">
    <name type="scientific">Mycolicibacterium smegmatis (strain MKD8)</name>
    <name type="common">Mycobacterium smegmatis</name>
    <dbReference type="NCBI Taxonomy" id="1214915"/>
    <lineage>
        <taxon>Bacteria</taxon>
        <taxon>Bacillati</taxon>
        <taxon>Actinomycetota</taxon>
        <taxon>Actinomycetes</taxon>
        <taxon>Mycobacteriales</taxon>
        <taxon>Mycobacteriaceae</taxon>
        <taxon>Mycolicibacterium</taxon>
    </lineage>
</organism>
<feature type="region of interest" description="Disordered" evidence="1">
    <location>
        <begin position="35"/>
        <end position="77"/>
    </location>
</feature>
<evidence type="ECO:0000313" key="3">
    <source>
        <dbReference type="Proteomes" id="UP000011200"/>
    </source>
</evidence>
<proteinExistence type="predicted"/>
<dbReference type="EMBL" id="CP027541">
    <property type="protein sequence ID" value="AWT55849.1"/>
    <property type="molecule type" value="Genomic_DNA"/>
</dbReference>
<name>A0A2U9PVL5_MYCSE</name>
<reference evidence="3" key="2">
    <citation type="submission" date="2018-03" db="EMBL/GenBank/DDBJ databases">
        <authorList>
            <person name="Derbyshire K."/>
            <person name="Gray T.A."/>
            <person name="Champion M."/>
        </authorList>
    </citation>
    <scope>NUCLEOTIDE SEQUENCE [LARGE SCALE GENOMIC DNA]</scope>
    <source>
        <strain evidence="3">MKD8</strain>
    </source>
</reference>
<dbReference type="Proteomes" id="UP000011200">
    <property type="component" value="Chromosome"/>
</dbReference>
<reference evidence="2 3" key="1">
    <citation type="journal article" date="2013" name="Genome Announc.">
        <title>Draft genome sequence of MKD8, a conjugal recipient Mycobacterium smegmatis strain.</title>
        <authorList>
            <person name="Gray T.A."/>
            <person name="Palumbo M.J."/>
            <person name="Derbyshire K.M."/>
        </authorList>
    </citation>
    <scope>NUCLEOTIDE SEQUENCE [LARGE SCALE GENOMIC DNA]</scope>
    <source>
        <strain evidence="2 3">MKD8</strain>
    </source>
</reference>
<dbReference type="RefSeq" id="WP_003896400.1">
    <property type="nucleotide sequence ID" value="NZ_CP027541.1"/>
</dbReference>
<evidence type="ECO:0000313" key="2">
    <source>
        <dbReference type="EMBL" id="AWT55849.1"/>
    </source>
</evidence>
<sequence length="77" mass="7399">MGTNRLKLLAASAGGAALLVFGVAGVLAEGTASAHGAKMNMGSTSTETTPPTAPGVPMAVPAIKGPAPLPSEEEAAK</sequence>
<protein>
    <submittedName>
        <fullName evidence="2">Uncharacterized protein</fullName>
    </submittedName>
</protein>
<accession>A0A2U9PVL5</accession>
<evidence type="ECO:0000256" key="1">
    <source>
        <dbReference type="SAM" id="MobiDB-lite"/>
    </source>
</evidence>
<gene>
    <name evidence="2" type="ORF">D806_048980</name>
</gene>